<name>K0IER4_NITGG</name>
<sequence length="584" mass="65060">MNSFYSTLYGKFADLQVDQSFSARFAYPAKGLRPSLKIGKGILDCTVRIPQIRAAKGTISYGPFLFKDSEFGQAAAIRLAVASTCLLSGKSVFYWLYRDYLGEWLASKEDKIRAGYIVNVILDMLARQRIRQVEGEDFYADTMRHADLLVSALLPRHPKNFGILTQATLASFLLNISAAYAPTAIVKTAKNFISKLNAFAFDPSRLVDIIRDRISSNNNTVEISRAESGWDHIAKLADTLYAIIDKIPGKWHSVYLPYSNVLAVGNLESISIFESKIITEKEFTVIKRRAMNGSSNNNHAGDDTVWQEIFFELLREEKRNEKTLSRLSRATKNLNFSTVGFPTSDYVSYYSLYNELGPQIRRVIERVSLIKNALDENAFEESGSIDLQVAIQAVASETRRNDIFIKDENLLKNESWTILIDSSLSLSGSSRQLKAVSICLGETANQVMGSSNPWAMFAFSDEFYCIKDFTEPYDSQVKARIGGLAQNGLSHIPDAIRSCRALIGEHSKDRNYLILVSDGIPSGYLGIEAEFTASVKELGKYGINLAAIGMGGSAIKKAIRNARTIDTPADIVKEFIEIYQNLSL</sequence>
<dbReference type="GeneID" id="13794947"/>
<dbReference type="RefSeq" id="WP_015020380.1">
    <property type="nucleotide sequence ID" value="NC_018719.1"/>
</dbReference>
<dbReference type="InParanoid" id="K0IER4"/>
<dbReference type="EMBL" id="CP002408">
    <property type="protein sequence ID" value="AFU59846.1"/>
    <property type="molecule type" value="Genomic_DNA"/>
</dbReference>
<reference evidence="1 2" key="1">
    <citation type="journal article" date="2012" name="Environ. Microbiol.">
        <title>The genome of the ammonia-oxidizing Candidatus Nitrososphaera gargensis: insights into metabolic versatility and environmental adaptations.</title>
        <authorList>
            <person name="Spang A."/>
            <person name="Poehlein A."/>
            <person name="Offre P."/>
            <person name="Zumbragel S."/>
            <person name="Haider S."/>
            <person name="Rychlik N."/>
            <person name="Nowka B."/>
            <person name="Schmeisser C."/>
            <person name="Lebedeva E.V."/>
            <person name="Rattei T."/>
            <person name="Bohm C."/>
            <person name="Schmid M."/>
            <person name="Galushko A."/>
            <person name="Hatzenpichler R."/>
            <person name="Weinmaier T."/>
            <person name="Daniel R."/>
            <person name="Schleper C."/>
            <person name="Spieck E."/>
            <person name="Streit W."/>
            <person name="Wagner M."/>
        </authorList>
    </citation>
    <scope>NUCLEOTIDE SEQUENCE [LARGE SCALE GENOMIC DNA]</scope>
    <source>
        <strain evidence="2">Ga9.2</strain>
    </source>
</reference>
<evidence type="ECO:0008006" key="3">
    <source>
        <dbReference type="Google" id="ProtNLM"/>
    </source>
</evidence>
<protein>
    <recommendedName>
        <fullName evidence="3">von Willebrand factor type A</fullName>
    </recommendedName>
</protein>
<dbReference type="Proteomes" id="UP000008037">
    <property type="component" value="Chromosome"/>
</dbReference>
<dbReference type="Gene3D" id="3.40.50.410">
    <property type="entry name" value="von Willebrand factor, type A domain"/>
    <property type="match status" value="1"/>
</dbReference>
<dbReference type="OrthoDB" id="2822at2157"/>
<evidence type="ECO:0000313" key="2">
    <source>
        <dbReference type="Proteomes" id="UP000008037"/>
    </source>
</evidence>
<dbReference type="HOGENOM" id="CLU_466635_0_0_2"/>
<keyword evidence="2" id="KW-1185">Reference proteome</keyword>
<gene>
    <name evidence="1" type="ordered locus">Ngar_c29280</name>
</gene>
<dbReference type="SUPFAM" id="SSF53300">
    <property type="entry name" value="vWA-like"/>
    <property type="match status" value="1"/>
</dbReference>
<dbReference type="InterPro" id="IPR036465">
    <property type="entry name" value="vWFA_dom_sf"/>
</dbReference>
<proteinExistence type="predicted"/>
<dbReference type="KEGG" id="nga:Ngar_c29280"/>
<dbReference type="AlphaFoldDB" id="K0IER4"/>
<evidence type="ECO:0000313" key="1">
    <source>
        <dbReference type="EMBL" id="AFU59846.1"/>
    </source>
</evidence>
<organism evidence="1 2">
    <name type="scientific">Nitrososphaera gargensis (strain Ga9.2)</name>
    <dbReference type="NCBI Taxonomy" id="1237085"/>
    <lineage>
        <taxon>Archaea</taxon>
        <taxon>Nitrososphaerota</taxon>
        <taxon>Nitrososphaeria</taxon>
        <taxon>Nitrososphaerales</taxon>
        <taxon>Nitrososphaeraceae</taxon>
        <taxon>Nitrososphaera</taxon>
    </lineage>
</organism>
<accession>K0IER4</accession>
<dbReference type="BioCyc" id="CNIT1237085:G1324-2928-MONOMER"/>
<dbReference type="STRING" id="1237085.Ngar_c29280"/>